<dbReference type="Proteomes" id="UP000076577">
    <property type="component" value="Unassembled WGS sequence"/>
</dbReference>
<dbReference type="Gene3D" id="3.40.190.10">
    <property type="entry name" value="Periplasmic binding protein-like II"/>
    <property type="match status" value="1"/>
</dbReference>
<comment type="similarity">
    <text evidence="2">Belongs to the bacterial solute-binding protein 5 family.</text>
</comment>
<name>A0A165Z906_9HYPH</name>
<dbReference type="CDD" id="cd08497">
    <property type="entry name" value="MbnE-like"/>
    <property type="match status" value="1"/>
</dbReference>
<sequence length="621" mass="70791">MRTRLISSLTGLALATASLTASAAIAETNEPEWRYADSLISEPQMPKGFKHFPYVNPEAPKGGKVRLSWTGTFDSLNPVATKGVLAIGAGLIYDSLMTPSLSESSTEYGLIADALKYPDDFSWVIYRLRPEARWHDGKQITTEDVGWSFDQWTTLDPSRKYYYRHVTGYEILSPTEIRFNFGKPGNREAPQILGSLFVMPKHWWTAKDKNGNPRDISRSTLEVPLGSGAYRVGEVIPGRSISYERVKDYWAEDLNVNVGSNNFDTISYDYYRDETVQLEAFKADRFDWRTEATAKNWATAYDIPAVNANHIVLEKFPQTYRGSGLMLGFILNTRKEKFQDQRVRRAMNYALNFQEMNRTIFFDQYTRFTSYFDGTKLASVGLPEGRELETLKSLKAPVPEQVFTEAYENPVSEDTRQERSNLRKAVGLLKEAGYVQKQGKLIDKETGEPFTIEYLLNGGRFERVALRYQASLKKIGIDLQLRVVDSSQYVNRVRSRDFGMIYTGWAQSLSPGNEQREYWGSDAADSAASQNYAGIKNPAIDELIDIIINAKNREDLVAATKALDRILMWEQYVVPGWTSPFSRVARWDRFSHPKQLPEFSIGFPTVWWWDEAKAKKIQGAN</sequence>
<comment type="subcellular location">
    <subcellularLocation>
        <location evidence="1">Periplasm</location>
    </subcellularLocation>
</comment>
<proteinExistence type="inferred from homology"/>
<keyword evidence="3 4" id="KW-0732">Signal</keyword>
<evidence type="ECO:0000256" key="3">
    <source>
        <dbReference type="ARBA" id="ARBA00022729"/>
    </source>
</evidence>
<evidence type="ECO:0000313" key="7">
    <source>
        <dbReference type="Proteomes" id="UP000076577"/>
    </source>
</evidence>
<organism evidence="6 7">
    <name type="scientific">Pseudovibrio axinellae</name>
    <dbReference type="NCBI Taxonomy" id="989403"/>
    <lineage>
        <taxon>Bacteria</taxon>
        <taxon>Pseudomonadati</taxon>
        <taxon>Pseudomonadota</taxon>
        <taxon>Alphaproteobacteria</taxon>
        <taxon>Hyphomicrobiales</taxon>
        <taxon>Stappiaceae</taxon>
        <taxon>Pseudovibrio</taxon>
    </lineage>
</organism>
<dbReference type="InterPro" id="IPR000914">
    <property type="entry name" value="SBP_5_dom"/>
</dbReference>
<feature type="signal peptide" evidence="4">
    <location>
        <begin position="1"/>
        <end position="23"/>
    </location>
</feature>
<dbReference type="GO" id="GO:0043190">
    <property type="term" value="C:ATP-binding cassette (ABC) transporter complex"/>
    <property type="evidence" value="ECO:0007669"/>
    <property type="project" value="InterPro"/>
</dbReference>
<comment type="caution">
    <text evidence="6">The sequence shown here is derived from an EMBL/GenBank/DDBJ whole genome shotgun (WGS) entry which is preliminary data.</text>
</comment>
<dbReference type="Gene3D" id="3.10.105.10">
    <property type="entry name" value="Dipeptide-binding Protein, Domain 3"/>
    <property type="match status" value="1"/>
</dbReference>
<dbReference type="STRING" id="989403.SAMN05421798_102456"/>
<feature type="chain" id="PRO_5007869868" evidence="4">
    <location>
        <begin position="24"/>
        <end position="621"/>
    </location>
</feature>
<dbReference type="InterPro" id="IPR030678">
    <property type="entry name" value="Peptide/Ni-bd"/>
</dbReference>
<reference evidence="6 7" key="1">
    <citation type="journal article" date="2016" name="Front. Microbiol.">
        <title>Comparative Genomic Analysis Reveals a Diverse Repertoire of Genes Involved in Prokaryote-Eukaryote Interactions within the Pseudovibrio Genus.</title>
        <authorList>
            <person name="Romano S."/>
            <person name="Fernandez-Guerra A."/>
            <person name="Reen F.J."/>
            <person name="Glockner F.O."/>
            <person name="Crowley S.P."/>
            <person name="O'Sullivan O."/>
            <person name="Cotter P.D."/>
            <person name="Adams C."/>
            <person name="Dobson A.D."/>
            <person name="O'Gara F."/>
        </authorList>
    </citation>
    <scope>NUCLEOTIDE SEQUENCE [LARGE SCALE GENOMIC DNA]</scope>
    <source>
        <strain evidence="6 7">Ad2</strain>
    </source>
</reference>
<evidence type="ECO:0000256" key="4">
    <source>
        <dbReference type="SAM" id="SignalP"/>
    </source>
</evidence>
<dbReference type="EMBL" id="LMCB01000013">
    <property type="protein sequence ID" value="KZL19616.1"/>
    <property type="molecule type" value="Genomic_DNA"/>
</dbReference>
<dbReference type="GO" id="GO:0015833">
    <property type="term" value="P:peptide transport"/>
    <property type="evidence" value="ECO:0007669"/>
    <property type="project" value="TreeGrafter"/>
</dbReference>
<dbReference type="PANTHER" id="PTHR30290">
    <property type="entry name" value="PERIPLASMIC BINDING COMPONENT OF ABC TRANSPORTER"/>
    <property type="match status" value="1"/>
</dbReference>
<dbReference type="Pfam" id="PF00496">
    <property type="entry name" value="SBP_bac_5"/>
    <property type="match status" value="1"/>
</dbReference>
<dbReference type="PATRIC" id="fig|989403.3.peg.2029"/>
<accession>A0A165Z906</accession>
<dbReference type="SUPFAM" id="SSF53850">
    <property type="entry name" value="Periplasmic binding protein-like II"/>
    <property type="match status" value="1"/>
</dbReference>
<dbReference type="AlphaFoldDB" id="A0A165Z906"/>
<dbReference type="GO" id="GO:0042884">
    <property type="term" value="P:microcin transport"/>
    <property type="evidence" value="ECO:0007669"/>
    <property type="project" value="TreeGrafter"/>
</dbReference>
<evidence type="ECO:0000256" key="1">
    <source>
        <dbReference type="ARBA" id="ARBA00004418"/>
    </source>
</evidence>
<dbReference type="InterPro" id="IPR039424">
    <property type="entry name" value="SBP_5"/>
</dbReference>
<dbReference type="GO" id="GO:1904680">
    <property type="term" value="F:peptide transmembrane transporter activity"/>
    <property type="evidence" value="ECO:0007669"/>
    <property type="project" value="TreeGrafter"/>
</dbReference>
<dbReference type="GO" id="GO:0030288">
    <property type="term" value="C:outer membrane-bounded periplasmic space"/>
    <property type="evidence" value="ECO:0007669"/>
    <property type="project" value="TreeGrafter"/>
</dbReference>
<evidence type="ECO:0000256" key="2">
    <source>
        <dbReference type="ARBA" id="ARBA00005695"/>
    </source>
</evidence>
<evidence type="ECO:0000313" key="6">
    <source>
        <dbReference type="EMBL" id="KZL19616.1"/>
    </source>
</evidence>
<keyword evidence="7" id="KW-1185">Reference proteome</keyword>
<dbReference type="PIRSF" id="PIRSF002741">
    <property type="entry name" value="MppA"/>
    <property type="match status" value="1"/>
</dbReference>
<feature type="domain" description="Solute-binding protein family 5" evidence="5">
    <location>
        <begin position="111"/>
        <end position="524"/>
    </location>
</feature>
<gene>
    <name evidence="6" type="primary">appA_1</name>
    <name evidence="6" type="ORF">PsAD2_01895</name>
</gene>
<dbReference type="PANTHER" id="PTHR30290:SF64">
    <property type="entry name" value="ABC TRANSPORTER PERIPLASMIC BINDING PROTEIN"/>
    <property type="match status" value="1"/>
</dbReference>
<evidence type="ECO:0000259" key="5">
    <source>
        <dbReference type="Pfam" id="PF00496"/>
    </source>
</evidence>
<protein>
    <submittedName>
        <fullName evidence="6">Oligopeptide-binding protein AppA</fullName>
    </submittedName>
</protein>